<dbReference type="EMBL" id="LPUF01000005">
    <property type="protein sequence ID" value="OQK15250.1"/>
    <property type="molecule type" value="Genomic_DNA"/>
</dbReference>
<feature type="transmembrane region" description="Helical" evidence="13">
    <location>
        <begin position="828"/>
        <end position="852"/>
    </location>
</feature>
<dbReference type="Pfam" id="PF00332">
    <property type="entry name" value="Glyco_hydro_17"/>
    <property type="match status" value="1"/>
</dbReference>
<feature type="transmembrane region" description="Helical" evidence="13">
    <location>
        <begin position="686"/>
        <end position="708"/>
    </location>
</feature>
<dbReference type="AlphaFoldDB" id="A0A1V8M109"/>
<dbReference type="SUPFAM" id="SSF53448">
    <property type="entry name" value="Nucleotide-diphospho-sugar transferases"/>
    <property type="match status" value="1"/>
</dbReference>
<dbReference type="InterPro" id="IPR000490">
    <property type="entry name" value="Glyco_hydro_17"/>
</dbReference>
<keyword evidence="4 13" id="KW-0812">Transmembrane</keyword>
<comment type="subcellular location">
    <subcellularLocation>
        <location evidence="1">Membrane</location>
        <topology evidence="1">Multi-pass membrane protein</topology>
    </subcellularLocation>
</comment>
<dbReference type="Gene3D" id="3.20.20.80">
    <property type="entry name" value="Glycosidases"/>
    <property type="match status" value="1"/>
</dbReference>
<organism evidence="14 15">
    <name type="scientific">Methyloprofundus sedimenti</name>
    <dbReference type="NCBI Taxonomy" id="1420851"/>
    <lineage>
        <taxon>Bacteria</taxon>
        <taxon>Pseudomonadati</taxon>
        <taxon>Pseudomonadota</taxon>
        <taxon>Gammaproteobacteria</taxon>
        <taxon>Methylococcales</taxon>
        <taxon>Methylococcaceae</taxon>
        <taxon>Methyloprofundus</taxon>
    </lineage>
</organism>
<feature type="transmembrane region" description="Helical" evidence="13">
    <location>
        <begin position="720"/>
        <end position="739"/>
    </location>
</feature>
<keyword evidence="6" id="KW-0460">Magnesium</keyword>
<evidence type="ECO:0000256" key="7">
    <source>
        <dbReference type="ARBA" id="ARBA00022989"/>
    </source>
</evidence>
<dbReference type="Gene3D" id="3.90.550.10">
    <property type="entry name" value="Spore Coat Polysaccharide Biosynthesis Protein SpsA, Chain A"/>
    <property type="match status" value="1"/>
</dbReference>
<accession>A0A1V8M109</accession>
<keyword evidence="15" id="KW-1185">Reference proteome</keyword>
<dbReference type="Pfam" id="PF13641">
    <property type="entry name" value="Glyco_tranf_2_3"/>
    <property type="match status" value="1"/>
</dbReference>
<sequence length="864" mass="97721">MKKTSFSLITLALLVTANFFFWAYINRPDKVQSWVGPMMGVSFNPMRADNNPTKGIYPSEAEINDDLSLLVGRVHAVRTYSVQNGLERVPELAAQHKLNVTVGAWISSNPVESQKEIDALISISRNKHADNIVRTLVGNESLLRKEVTVDELIAYLKQVRKRTWRPVSTSETWDIWLAHPELANEVDFIAAHILPYWEGIPAEEAVDYVFNRYQALRDAFPDKPIVLTEVGWPSDGQPIRGATASKVNQVRFLRDFLNRAKQQGLTYYVVEAFDQPWKQDIEGSSGAYWGIFTADREAKFQMQGDVFNMPDWRDWALIAAILSMLLMTLFLFTRVNMKLSGKIFFGIIANLSASTIAWTTSIGVSQYQTTLSLALWIILLLMQAMAILVLLVETLEISEVLWSSGGQRSFKPLSAPSDFVYPKVSLHVPIYNEPPEMVKQTLAALAKLDYPNLEVLIIDNNTKDPGVWQPVEAECKRLGSVFRFFHLDNWPGYKAGAINYALTQTAKDAEIIAVIDSDYIVDPNWLKGLVPYFSKQDVGFVQAPQDYRDWRENSFKALCHWEYAGFFQIGMVQRNESNAIIQHGTMTLVRKSALESVGSWGEWCICEDSELGLRLYRAGYDSVYVKDSLGRGVTPDTLSGYMIQRHRWVYGAMQILKHHWRALLRSKQSCLTPAQRYYFLAGWLPWFSDALALLFTFASLLLTINIMLDPVHSELPVNAFILPTIGLFGFKVFRTIWLYHARVGCSTLQTLGAALAGLALTHTVAKGVWQGLFTSGRPFMRTPKFEKSRPFLAGLVTIKEELCLLILLWYAAGYMMSLEHFDNVTGQLWVAVLLVQSTPYAASFLMLLVNIAPNLSFKQSKKLS</sequence>
<proteinExistence type="predicted"/>
<gene>
    <name evidence="14" type="ORF">AU255_18555</name>
</gene>
<reference evidence="14 15" key="1">
    <citation type="submission" date="2015-12" db="EMBL/GenBank/DDBJ databases">
        <authorList>
            <person name="Shamseldin A."/>
            <person name="Moawad H."/>
            <person name="Abd El-Rahim W.M."/>
            <person name="Sadowsky M.J."/>
        </authorList>
    </citation>
    <scope>NUCLEOTIDE SEQUENCE [LARGE SCALE GENOMIC DNA]</scope>
    <source>
        <strain evidence="14 15">WF1</strain>
    </source>
</reference>
<dbReference type="SUPFAM" id="SSF51445">
    <property type="entry name" value="(Trans)glycosidases"/>
    <property type="match status" value="1"/>
</dbReference>
<dbReference type="Proteomes" id="UP000191980">
    <property type="component" value="Unassembled WGS sequence"/>
</dbReference>
<dbReference type="STRING" id="1420851.AU255_18555"/>
<dbReference type="PROSITE" id="PS00587">
    <property type="entry name" value="GLYCOSYL_HYDROL_F17"/>
    <property type="match status" value="1"/>
</dbReference>
<feature type="transmembrane region" description="Helical" evidence="13">
    <location>
        <begin position="344"/>
        <end position="367"/>
    </location>
</feature>
<evidence type="ECO:0000256" key="9">
    <source>
        <dbReference type="ARBA" id="ARBA00053004"/>
    </source>
</evidence>
<comment type="catalytic activity">
    <reaction evidence="9">
        <text>a 1,2-diacyl-sn-glycerol + UDP-alpha-D-glucose = a 1,2-diacyl-3-O-(beta-D-glucopyranosyl)-sn-glycerol + UDP + H(+)</text>
        <dbReference type="Rhea" id="RHEA:17285"/>
        <dbReference type="ChEBI" id="CHEBI:15378"/>
        <dbReference type="ChEBI" id="CHEBI:17815"/>
        <dbReference type="ChEBI" id="CHEBI:58223"/>
        <dbReference type="ChEBI" id="CHEBI:58885"/>
        <dbReference type="ChEBI" id="CHEBI:75799"/>
        <dbReference type="EC" id="2.4.1.336"/>
    </reaction>
</comment>
<keyword evidence="8 13" id="KW-0472">Membrane</keyword>
<keyword evidence="2" id="KW-0328">Glycosyltransferase</keyword>
<dbReference type="GO" id="GO:0005886">
    <property type="term" value="C:plasma membrane"/>
    <property type="evidence" value="ECO:0007669"/>
    <property type="project" value="TreeGrafter"/>
</dbReference>
<evidence type="ECO:0000313" key="14">
    <source>
        <dbReference type="EMBL" id="OQK15250.1"/>
    </source>
</evidence>
<evidence type="ECO:0000256" key="2">
    <source>
        <dbReference type="ARBA" id="ARBA00022676"/>
    </source>
</evidence>
<keyword evidence="5" id="KW-0378">Hydrolase</keyword>
<dbReference type="PANTHER" id="PTHR43867">
    <property type="entry name" value="CELLULOSE SYNTHASE CATALYTIC SUBUNIT A [UDP-FORMING]"/>
    <property type="match status" value="1"/>
</dbReference>
<protein>
    <recommendedName>
        <fullName evidence="11">Beta-monoglucosyldiacylglycerol synthase</fullName>
        <ecNumber evidence="10">2.4.1.336</ecNumber>
    </recommendedName>
    <alternativeName>
        <fullName evidence="12">UDP-glucose:1,2-diacylglycerol 3-beta-D-glucosyltransferase</fullName>
    </alternativeName>
</protein>
<name>A0A1V8M109_9GAMM</name>
<dbReference type="PANTHER" id="PTHR43867:SF4">
    <property type="entry name" value="BETA-(1-3)-GLUCOSYL TRANSFERASE"/>
    <property type="match status" value="1"/>
</dbReference>
<evidence type="ECO:0000256" key="5">
    <source>
        <dbReference type="ARBA" id="ARBA00022801"/>
    </source>
</evidence>
<evidence type="ECO:0000256" key="8">
    <source>
        <dbReference type="ARBA" id="ARBA00023136"/>
    </source>
</evidence>
<dbReference type="InterPro" id="IPR050321">
    <property type="entry name" value="Glycosyltr_2/OpgH_subfam"/>
</dbReference>
<feature type="transmembrane region" description="Helical" evidence="13">
    <location>
        <begin position="373"/>
        <end position="392"/>
    </location>
</feature>
<comment type="caution">
    <text evidence="14">The sequence shown here is derived from an EMBL/GenBank/DDBJ whole genome shotgun (WGS) entry which is preliminary data.</text>
</comment>
<evidence type="ECO:0000256" key="3">
    <source>
        <dbReference type="ARBA" id="ARBA00022679"/>
    </source>
</evidence>
<evidence type="ECO:0000256" key="12">
    <source>
        <dbReference type="ARBA" id="ARBA00078564"/>
    </source>
</evidence>
<evidence type="ECO:0000313" key="15">
    <source>
        <dbReference type="Proteomes" id="UP000191980"/>
    </source>
</evidence>
<dbReference type="FunFam" id="3.90.550.10:FF:000164">
    <property type="entry name" value="Beta-(1-3)-glucosyl transferase"/>
    <property type="match status" value="1"/>
</dbReference>
<dbReference type="InterPro" id="IPR017853">
    <property type="entry name" value="GH"/>
</dbReference>
<dbReference type="InterPro" id="IPR029044">
    <property type="entry name" value="Nucleotide-diphossugar_trans"/>
</dbReference>
<dbReference type="GO" id="GO:0005975">
    <property type="term" value="P:carbohydrate metabolic process"/>
    <property type="evidence" value="ECO:0007669"/>
    <property type="project" value="InterPro"/>
</dbReference>
<dbReference type="OrthoDB" id="9806824at2"/>
<feature type="transmembrane region" description="Helical" evidence="13">
    <location>
        <begin position="791"/>
        <end position="816"/>
    </location>
</feature>
<dbReference type="GO" id="GO:0004553">
    <property type="term" value="F:hydrolase activity, hydrolyzing O-glycosyl compounds"/>
    <property type="evidence" value="ECO:0007669"/>
    <property type="project" value="InterPro"/>
</dbReference>
<evidence type="ECO:0000256" key="13">
    <source>
        <dbReference type="SAM" id="Phobius"/>
    </source>
</evidence>
<evidence type="ECO:0000256" key="6">
    <source>
        <dbReference type="ARBA" id="ARBA00022842"/>
    </source>
</evidence>
<evidence type="ECO:0000256" key="10">
    <source>
        <dbReference type="ARBA" id="ARBA00066964"/>
    </source>
</evidence>
<evidence type="ECO:0000256" key="1">
    <source>
        <dbReference type="ARBA" id="ARBA00004141"/>
    </source>
</evidence>
<evidence type="ECO:0000256" key="11">
    <source>
        <dbReference type="ARBA" id="ARBA00068721"/>
    </source>
</evidence>
<dbReference type="EC" id="2.4.1.336" evidence="10"/>
<feature type="transmembrane region" description="Helical" evidence="13">
    <location>
        <begin position="315"/>
        <end position="332"/>
    </location>
</feature>
<dbReference type="GO" id="GO:0016758">
    <property type="term" value="F:hexosyltransferase activity"/>
    <property type="evidence" value="ECO:0007669"/>
    <property type="project" value="TreeGrafter"/>
</dbReference>
<evidence type="ECO:0000256" key="4">
    <source>
        <dbReference type="ARBA" id="ARBA00022692"/>
    </source>
</evidence>
<keyword evidence="7 13" id="KW-1133">Transmembrane helix</keyword>
<keyword evidence="3" id="KW-0808">Transferase</keyword>